<comment type="caution">
    <text evidence="2">The sequence shown here is derived from an EMBL/GenBank/DDBJ whole genome shotgun (WGS) entry which is preliminary data.</text>
</comment>
<gene>
    <name evidence="2" type="ORF">B0T11DRAFT_325103</name>
</gene>
<proteinExistence type="predicted"/>
<evidence type="ECO:0000259" key="1">
    <source>
        <dbReference type="Pfam" id="PF01370"/>
    </source>
</evidence>
<dbReference type="OrthoDB" id="202470at2759"/>
<feature type="domain" description="NAD-dependent epimerase/dehydratase" evidence="1">
    <location>
        <begin position="5"/>
        <end position="233"/>
    </location>
</feature>
<accession>A0A8K0TKE7</accession>
<dbReference type="PANTHER" id="PTHR43103">
    <property type="entry name" value="NUCLEOSIDE-DIPHOSPHATE-SUGAR EPIMERASE"/>
    <property type="match status" value="1"/>
</dbReference>
<dbReference type="EMBL" id="JAGPXD010000002">
    <property type="protein sequence ID" value="KAH7366775.1"/>
    <property type="molecule type" value="Genomic_DNA"/>
</dbReference>
<reference evidence="2" key="1">
    <citation type="journal article" date="2021" name="Nat. Commun.">
        <title>Genetic determinants of endophytism in the Arabidopsis root mycobiome.</title>
        <authorList>
            <person name="Mesny F."/>
            <person name="Miyauchi S."/>
            <person name="Thiergart T."/>
            <person name="Pickel B."/>
            <person name="Atanasova L."/>
            <person name="Karlsson M."/>
            <person name="Huettel B."/>
            <person name="Barry K.W."/>
            <person name="Haridas S."/>
            <person name="Chen C."/>
            <person name="Bauer D."/>
            <person name="Andreopoulos W."/>
            <person name="Pangilinan J."/>
            <person name="LaButti K."/>
            <person name="Riley R."/>
            <person name="Lipzen A."/>
            <person name="Clum A."/>
            <person name="Drula E."/>
            <person name="Henrissat B."/>
            <person name="Kohler A."/>
            <person name="Grigoriev I.V."/>
            <person name="Martin F.M."/>
            <person name="Hacquard S."/>
        </authorList>
    </citation>
    <scope>NUCLEOTIDE SEQUENCE</scope>
    <source>
        <strain evidence="2">MPI-CAGE-AT-0016</strain>
    </source>
</reference>
<keyword evidence="3" id="KW-1185">Reference proteome</keyword>
<dbReference type="CDD" id="cd08946">
    <property type="entry name" value="SDR_e"/>
    <property type="match status" value="1"/>
</dbReference>
<dbReference type="Pfam" id="PF01370">
    <property type="entry name" value="Epimerase"/>
    <property type="match status" value="1"/>
</dbReference>
<dbReference type="PANTHER" id="PTHR43103:SF6">
    <property type="entry name" value="PUTATIVE-RELATED"/>
    <property type="match status" value="1"/>
</dbReference>
<name>A0A8K0TKE7_9PEZI</name>
<dbReference type="Gene3D" id="3.40.50.720">
    <property type="entry name" value="NAD(P)-binding Rossmann-like Domain"/>
    <property type="match status" value="1"/>
</dbReference>
<organism evidence="2 3">
    <name type="scientific">Plectosphaerella cucumerina</name>
    <dbReference type="NCBI Taxonomy" id="40658"/>
    <lineage>
        <taxon>Eukaryota</taxon>
        <taxon>Fungi</taxon>
        <taxon>Dikarya</taxon>
        <taxon>Ascomycota</taxon>
        <taxon>Pezizomycotina</taxon>
        <taxon>Sordariomycetes</taxon>
        <taxon>Hypocreomycetidae</taxon>
        <taxon>Glomerellales</taxon>
        <taxon>Plectosphaerellaceae</taxon>
        <taxon>Plectosphaerella</taxon>
    </lineage>
</organism>
<dbReference type="InterPro" id="IPR001509">
    <property type="entry name" value="Epimerase_deHydtase"/>
</dbReference>
<dbReference type="InterPro" id="IPR036291">
    <property type="entry name" value="NAD(P)-bd_dom_sf"/>
</dbReference>
<dbReference type="Proteomes" id="UP000813385">
    <property type="component" value="Unassembled WGS sequence"/>
</dbReference>
<dbReference type="SUPFAM" id="SSF51735">
    <property type="entry name" value="NAD(P)-binding Rossmann-fold domains"/>
    <property type="match status" value="1"/>
</dbReference>
<sequence>MPSRIVVTGGSGKVGRAVISHLLQSGHAVLNLDIATPPANDSLGCHTLKVDLTNLGQVFNALSSHFAISEPLPQGPPPRPDAVIHLAGYARNLIVPDDETFKTNVTSTYNVVEAACKLGIRKVVIASSICVYGVTYAEGDRDFASFPVTETVEARPTDAYSISKLCSENLAKGFADRFGIDLYVMRIGAVIAPEDLEKAFAAYVADPGRWKVHGWAYSDIRDLARMFELAIQKDGLGFQVFNAVNNGSTANIPTTNLLERYCPSVPVTGSFEEEQEAPIVNRKLRDMLGFQEEHEWRKYVAL</sequence>
<protein>
    <recommendedName>
        <fullName evidence="1">NAD-dependent epimerase/dehydratase domain-containing protein</fullName>
    </recommendedName>
</protein>
<dbReference type="AlphaFoldDB" id="A0A8K0TKE7"/>
<evidence type="ECO:0000313" key="2">
    <source>
        <dbReference type="EMBL" id="KAH7366775.1"/>
    </source>
</evidence>
<evidence type="ECO:0000313" key="3">
    <source>
        <dbReference type="Proteomes" id="UP000813385"/>
    </source>
</evidence>